<accession>A0A3S5CM14</accession>
<evidence type="ECO:0000313" key="1">
    <source>
        <dbReference type="EMBL" id="VEL19709.1"/>
    </source>
</evidence>
<comment type="caution">
    <text evidence="1">The sequence shown here is derived from an EMBL/GenBank/DDBJ whole genome shotgun (WGS) entry which is preliminary data.</text>
</comment>
<dbReference type="EMBL" id="CAAALY010042856">
    <property type="protein sequence ID" value="VEL19709.1"/>
    <property type="molecule type" value="Genomic_DNA"/>
</dbReference>
<dbReference type="Proteomes" id="UP000784294">
    <property type="component" value="Unassembled WGS sequence"/>
</dbReference>
<organism evidence="1 2">
    <name type="scientific">Protopolystoma xenopodis</name>
    <dbReference type="NCBI Taxonomy" id="117903"/>
    <lineage>
        <taxon>Eukaryota</taxon>
        <taxon>Metazoa</taxon>
        <taxon>Spiralia</taxon>
        <taxon>Lophotrochozoa</taxon>
        <taxon>Platyhelminthes</taxon>
        <taxon>Monogenea</taxon>
        <taxon>Polyopisthocotylea</taxon>
        <taxon>Polystomatidea</taxon>
        <taxon>Polystomatidae</taxon>
        <taxon>Protopolystoma</taxon>
    </lineage>
</organism>
<proteinExistence type="predicted"/>
<keyword evidence="2" id="KW-1185">Reference proteome</keyword>
<reference evidence="1" key="1">
    <citation type="submission" date="2018-11" db="EMBL/GenBank/DDBJ databases">
        <authorList>
            <consortium name="Pathogen Informatics"/>
        </authorList>
    </citation>
    <scope>NUCLEOTIDE SEQUENCE</scope>
</reference>
<protein>
    <submittedName>
        <fullName evidence="1">Uncharacterized protein</fullName>
    </submittedName>
</protein>
<gene>
    <name evidence="1" type="ORF">PXEA_LOCUS13149</name>
</gene>
<name>A0A3S5CM14_9PLAT</name>
<dbReference type="AlphaFoldDB" id="A0A3S5CM14"/>
<sequence>MTLPFEPLTYRPNLHGMPAPQLESSHQPLRQWALVYGNPLQALVTGVSEGHLTIGF</sequence>
<evidence type="ECO:0000313" key="2">
    <source>
        <dbReference type="Proteomes" id="UP000784294"/>
    </source>
</evidence>